<sequence>MTQTPKTSARYDGLAEWYDEHNAAAADSNREPLLDLLGPGDGLCLDLGCGTGQNLQTLRSTGRTVVGLEYSADQLGLARQRAIDGEALVQGDAADLPFADEVFSTIAILWLSTDVEDFAAVLREAARVLHPSGVLVFYGAHPCFNGPHTESRPDDGRIVHPTYRTVGWHPPAPWWGEGGIRERLGMRHLPLADLLNAFTAAGLTITRTVEPRTDPVPWVLALRAERR</sequence>
<name>A0ABY2FMD0_9ACTN</name>
<reference evidence="2 3" key="1">
    <citation type="submission" date="2019-03" db="EMBL/GenBank/DDBJ databases">
        <title>Genomic Encyclopedia of Type Strains, Phase III (KMG-III): the genomes of soil and plant-associated and newly described type strains.</title>
        <authorList>
            <person name="Whitman W."/>
        </authorList>
    </citation>
    <scope>NUCLEOTIDE SEQUENCE [LARGE SCALE GENOMIC DNA]</scope>
    <source>
        <strain evidence="2 3">VKMAc-2574</strain>
    </source>
</reference>
<protein>
    <submittedName>
        <fullName evidence="2">Methyltransferase family protein</fullName>
    </submittedName>
</protein>
<proteinExistence type="predicted"/>
<dbReference type="Proteomes" id="UP000295060">
    <property type="component" value="Unassembled WGS sequence"/>
</dbReference>
<keyword evidence="2" id="KW-0489">Methyltransferase</keyword>
<dbReference type="SUPFAM" id="SSF53335">
    <property type="entry name" value="S-adenosyl-L-methionine-dependent methyltransferases"/>
    <property type="match status" value="1"/>
</dbReference>
<evidence type="ECO:0000313" key="2">
    <source>
        <dbReference type="EMBL" id="TDW94292.1"/>
    </source>
</evidence>
<evidence type="ECO:0000313" key="3">
    <source>
        <dbReference type="Proteomes" id="UP000295060"/>
    </source>
</evidence>
<dbReference type="GO" id="GO:0032259">
    <property type="term" value="P:methylation"/>
    <property type="evidence" value="ECO:0007669"/>
    <property type="project" value="UniProtKB-KW"/>
</dbReference>
<gene>
    <name evidence="2" type="ORF">EV137_1594</name>
</gene>
<keyword evidence="2" id="KW-0808">Transferase</keyword>
<accession>A0ABY2FMD0</accession>
<dbReference type="CDD" id="cd02440">
    <property type="entry name" value="AdoMet_MTases"/>
    <property type="match status" value="1"/>
</dbReference>
<comment type="caution">
    <text evidence="2">The sequence shown here is derived from an EMBL/GenBank/DDBJ whole genome shotgun (WGS) entry which is preliminary data.</text>
</comment>
<dbReference type="Pfam" id="PF08241">
    <property type="entry name" value="Methyltransf_11"/>
    <property type="match status" value="1"/>
</dbReference>
<dbReference type="RefSeq" id="WP_134127477.1">
    <property type="nucleotide sequence ID" value="NZ_SODU01000001.1"/>
</dbReference>
<feature type="domain" description="Methyltransferase type 11" evidence="1">
    <location>
        <begin position="45"/>
        <end position="137"/>
    </location>
</feature>
<dbReference type="GO" id="GO:0008168">
    <property type="term" value="F:methyltransferase activity"/>
    <property type="evidence" value="ECO:0007669"/>
    <property type="project" value="UniProtKB-KW"/>
</dbReference>
<dbReference type="InterPro" id="IPR029063">
    <property type="entry name" value="SAM-dependent_MTases_sf"/>
</dbReference>
<dbReference type="PANTHER" id="PTHR42912">
    <property type="entry name" value="METHYLTRANSFERASE"/>
    <property type="match status" value="1"/>
</dbReference>
<dbReference type="InterPro" id="IPR013216">
    <property type="entry name" value="Methyltransf_11"/>
</dbReference>
<organism evidence="2 3">
    <name type="scientific">Kribbella pratensis</name>
    <dbReference type="NCBI Taxonomy" id="2512112"/>
    <lineage>
        <taxon>Bacteria</taxon>
        <taxon>Bacillati</taxon>
        <taxon>Actinomycetota</taxon>
        <taxon>Actinomycetes</taxon>
        <taxon>Propionibacteriales</taxon>
        <taxon>Kribbellaceae</taxon>
        <taxon>Kribbella</taxon>
    </lineage>
</organism>
<dbReference type="InterPro" id="IPR050508">
    <property type="entry name" value="Methyltransf_Superfamily"/>
</dbReference>
<dbReference type="EMBL" id="SODU01000001">
    <property type="protein sequence ID" value="TDW94292.1"/>
    <property type="molecule type" value="Genomic_DNA"/>
</dbReference>
<evidence type="ECO:0000259" key="1">
    <source>
        <dbReference type="Pfam" id="PF08241"/>
    </source>
</evidence>
<dbReference type="Gene3D" id="3.40.50.150">
    <property type="entry name" value="Vaccinia Virus protein VP39"/>
    <property type="match status" value="1"/>
</dbReference>
<keyword evidence="3" id="KW-1185">Reference proteome</keyword>